<gene>
    <name evidence="1" type="ORF">BDD43_5097</name>
</gene>
<protein>
    <submittedName>
        <fullName evidence="1">Uncharacterized protein</fullName>
    </submittedName>
</protein>
<dbReference type="AlphaFoldDB" id="A0A495J8X2"/>
<accession>A0A495J8X2</accession>
<dbReference type="EMBL" id="RBKU01000001">
    <property type="protein sequence ID" value="RKR84844.1"/>
    <property type="molecule type" value="Genomic_DNA"/>
</dbReference>
<evidence type="ECO:0000313" key="2">
    <source>
        <dbReference type="Proteomes" id="UP000268007"/>
    </source>
</evidence>
<sequence>MNEFEYEKRFSPIPNKTYADRIKRFKEELKYLSNEVLVIDDLKGDKLWINCFLDYEASSNHGLPCFGFHKQSNVNYKTKDHLFNVFLKHFPDGVRGSLVGFPRQF</sequence>
<reference evidence="1 2" key="1">
    <citation type="submission" date="2018-10" db="EMBL/GenBank/DDBJ databases">
        <title>Genomic Encyclopedia of Archaeal and Bacterial Type Strains, Phase II (KMG-II): from individual species to whole genera.</title>
        <authorList>
            <person name="Goeker M."/>
        </authorList>
    </citation>
    <scope>NUCLEOTIDE SEQUENCE [LARGE SCALE GENOMIC DNA]</scope>
    <source>
        <strain evidence="1 2">DSM 18602</strain>
    </source>
</reference>
<dbReference type="RefSeq" id="WP_121200751.1">
    <property type="nucleotide sequence ID" value="NZ_RBKU01000001.1"/>
</dbReference>
<comment type="caution">
    <text evidence="1">The sequence shown here is derived from an EMBL/GenBank/DDBJ whole genome shotgun (WGS) entry which is preliminary data.</text>
</comment>
<name>A0A495J8X2_9SPHI</name>
<proteinExistence type="predicted"/>
<keyword evidence="2" id="KW-1185">Reference proteome</keyword>
<evidence type="ECO:0000313" key="1">
    <source>
        <dbReference type="EMBL" id="RKR84844.1"/>
    </source>
</evidence>
<organism evidence="1 2">
    <name type="scientific">Mucilaginibacter gracilis</name>
    <dbReference type="NCBI Taxonomy" id="423350"/>
    <lineage>
        <taxon>Bacteria</taxon>
        <taxon>Pseudomonadati</taxon>
        <taxon>Bacteroidota</taxon>
        <taxon>Sphingobacteriia</taxon>
        <taxon>Sphingobacteriales</taxon>
        <taxon>Sphingobacteriaceae</taxon>
        <taxon>Mucilaginibacter</taxon>
    </lineage>
</organism>
<dbReference type="Proteomes" id="UP000268007">
    <property type="component" value="Unassembled WGS sequence"/>
</dbReference>